<dbReference type="InterPro" id="IPR007446">
    <property type="entry name" value="PilP"/>
</dbReference>
<dbReference type="PIRSF" id="PIRSF016481">
    <property type="entry name" value="Pilus_assembly_PilP"/>
    <property type="match status" value="1"/>
</dbReference>
<dbReference type="Proteomes" id="UP000253250">
    <property type="component" value="Unassembled WGS sequence"/>
</dbReference>
<feature type="signal peptide" evidence="1">
    <location>
        <begin position="1"/>
        <end position="24"/>
    </location>
</feature>
<dbReference type="EMBL" id="PSYR01000002">
    <property type="protein sequence ID" value="RCN56951.1"/>
    <property type="molecule type" value="Genomic_DNA"/>
</dbReference>
<evidence type="ECO:0000313" key="2">
    <source>
        <dbReference type="EMBL" id="RCN56951.1"/>
    </source>
</evidence>
<gene>
    <name evidence="2" type="ORF">C4900_14560</name>
</gene>
<evidence type="ECO:0000313" key="3">
    <source>
        <dbReference type="Proteomes" id="UP000253250"/>
    </source>
</evidence>
<dbReference type="Pfam" id="PF04351">
    <property type="entry name" value="PilP"/>
    <property type="match status" value="1"/>
</dbReference>
<keyword evidence="3" id="KW-1185">Reference proteome</keyword>
<dbReference type="AlphaFoldDB" id="A0A368HHH2"/>
<evidence type="ECO:0000256" key="1">
    <source>
        <dbReference type="SAM" id="SignalP"/>
    </source>
</evidence>
<name>A0A368HHH2_9GAMM</name>
<dbReference type="PROSITE" id="PS51257">
    <property type="entry name" value="PROKAR_LIPOPROTEIN"/>
    <property type="match status" value="1"/>
</dbReference>
<evidence type="ECO:0008006" key="4">
    <source>
        <dbReference type="Google" id="ProtNLM"/>
    </source>
</evidence>
<proteinExistence type="predicted"/>
<dbReference type="Gene3D" id="2.30.30.830">
    <property type="match status" value="1"/>
</dbReference>
<accession>A0A368HHH2</accession>
<comment type="caution">
    <text evidence="2">The sequence shown here is derived from an EMBL/GenBank/DDBJ whole genome shotgun (WGS) entry which is preliminary data.</text>
</comment>
<organism evidence="2 3">
    <name type="scientific">Acidiferrobacter thiooxydans</name>
    <dbReference type="NCBI Taxonomy" id="163359"/>
    <lineage>
        <taxon>Bacteria</taxon>
        <taxon>Pseudomonadati</taxon>
        <taxon>Pseudomonadota</taxon>
        <taxon>Gammaproteobacteria</taxon>
        <taxon>Acidiferrobacterales</taxon>
        <taxon>Acidiferrobacteraceae</taxon>
        <taxon>Acidiferrobacter</taxon>
    </lineage>
</organism>
<sequence length="165" mass="17972">MRMRLSFMAVACALLAGCSGGGGMARLQQFVATADAGYRPPVKPVPKIPAPHIVAFKMHHHIDPFEPFAMRLPGRGPNPDRHLPKGPLQRFPLDALTMVGTLSAGPKLWALVRTPDHSTHRVQVGSYMGEHYGKVVRITAHKIHLVETVAGPTGWVKQPVTLVIK</sequence>
<dbReference type="OrthoDB" id="5296580at2"/>
<keyword evidence="1" id="KW-0732">Signal</keyword>
<reference evidence="2 3" key="1">
    <citation type="submission" date="2018-02" db="EMBL/GenBank/DDBJ databases">
        <title>Insights into the biology of acidophilic members of the Acidiferrobacteraceae family derived from comparative genomic analyses.</title>
        <authorList>
            <person name="Issotta F."/>
            <person name="Thyssen C."/>
            <person name="Mena C."/>
            <person name="Moya A."/>
            <person name="Bellenberg S."/>
            <person name="Sproer C."/>
            <person name="Covarrubias P.C."/>
            <person name="Sand W."/>
            <person name="Quatrini R."/>
            <person name="Vera M."/>
        </authorList>
    </citation>
    <scope>NUCLEOTIDE SEQUENCE [LARGE SCALE GENOMIC DNA]</scope>
    <source>
        <strain evidence="3">m-1</strain>
    </source>
</reference>
<feature type="chain" id="PRO_5016728014" description="Pilus assembly protein PilP" evidence="1">
    <location>
        <begin position="25"/>
        <end position="165"/>
    </location>
</feature>
<protein>
    <recommendedName>
        <fullName evidence="4">Pilus assembly protein PilP</fullName>
    </recommendedName>
</protein>